<keyword evidence="2" id="KW-1185">Reference proteome</keyword>
<gene>
    <name evidence="1" type="ORF">CCR75_004224</name>
</gene>
<evidence type="ECO:0000313" key="1">
    <source>
        <dbReference type="EMBL" id="TDH70734.1"/>
    </source>
</evidence>
<proteinExistence type="predicted"/>
<dbReference type="GeneID" id="94347982"/>
<dbReference type="KEGG" id="blac:94347982"/>
<protein>
    <submittedName>
        <fullName evidence="1">Uncharacterized protein</fullName>
    </submittedName>
</protein>
<dbReference type="EMBL" id="SHOA02000001">
    <property type="protein sequence ID" value="TDH70734.1"/>
    <property type="molecule type" value="Genomic_DNA"/>
</dbReference>
<reference evidence="1 2" key="1">
    <citation type="journal article" date="2021" name="Genome Biol.">
        <title>AFLAP: assembly-free linkage analysis pipeline using k-mers from genome sequencing data.</title>
        <authorList>
            <person name="Fletcher K."/>
            <person name="Zhang L."/>
            <person name="Gil J."/>
            <person name="Han R."/>
            <person name="Cavanaugh K."/>
            <person name="Michelmore R."/>
        </authorList>
    </citation>
    <scope>NUCLEOTIDE SEQUENCE [LARGE SCALE GENOMIC DNA]</scope>
    <source>
        <strain evidence="1 2">SF5</strain>
    </source>
</reference>
<organism evidence="1 2">
    <name type="scientific">Bremia lactucae</name>
    <name type="common">Lettuce downy mildew</name>
    <dbReference type="NCBI Taxonomy" id="4779"/>
    <lineage>
        <taxon>Eukaryota</taxon>
        <taxon>Sar</taxon>
        <taxon>Stramenopiles</taxon>
        <taxon>Oomycota</taxon>
        <taxon>Peronosporomycetes</taxon>
        <taxon>Peronosporales</taxon>
        <taxon>Peronosporaceae</taxon>
        <taxon>Bremia</taxon>
    </lineage>
</organism>
<evidence type="ECO:0000313" key="2">
    <source>
        <dbReference type="Proteomes" id="UP000294530"/>
    </source>
</evidence>
<dbReference type="AlphaFoldDB" id="A0A976FQJ6"/>
<dbReference type="Proteomes" id="UP000294530">
    <property type="component" value="Unassembled WGS sequence"/>
</dbReference>
<dbReference type="RefSeq" id="XP_067820233.1">
    <property type="nucleotide sequence ID" value="XM_067962311.1"/>
</dbReference>
<sequence>MVQEDMKIGWRYRPFRPYLSSHEKQELIPGHLMTSNPYQCMTVFFSRECGDHSSKQAPIFRMDHLAWTALFGATRSSALKGPTKI</sequence>
<accession>A0A976FQJ6</accession>
<name>A0A976FQJ6_BRELC</name>
<comment type="caution">
    <text evidence="1">The sequence shown here is derived from an EMBL/GenBank/DDBJ whole genome shotgun (WGS) entry which is preliminary data.</text>
</comment>